<sequence length="74" mass="8430">MKLFKKFRREVIPAVRAGWKSKAANRLGEIQTRIAVYLNAKTANLSTKAKWVFLVLVCLLFGGLSLYLLVRAFM</sequence>
<dbReference type="RefSeq" id="WP_144914410.1">
    <property type="nucleotide sequence ID" value="NZ_VLLI01000010.1"/>
</dbReference>
<evidence type="ECO:0000256" key="1">
    <source>
        <dbReference type="SAM" id="Phobius"/>
    </source>
</evidence>
<dbReference type="Proteomes" id="UP000317010">
    <property type="component" value="Unassembled WGS sequence"/>
</dbReference>
<name>A0A562TVJ4_9SPHI</name>
<accession>A0A562TVJ4</accession>
<protein>
    <submittedName>
        <fullName evidence="2">Uncharacterized protein</fullName>
    </submittedName>
</protein>
<proteinExistence type="predicted"/>
<keyword evidence="1" id="KW-1133">Transmembrane helix</keyword>
<evidence type="ECO:0000313" key="3">
    <source>
        <dbReference type="Proteomes" id="UP000317010"/>
    </source>
</evidence>
<gene>
    <name evidence="2" type="ORF">JN11_03414</name>
</gene>
<keyword evidence="3" id="KW-1185">Reference proteome</keyword>
<organism evidence="2 3">
    <name type="scientific">Mucilaginibacter frigoritolerans</name>
    <dbReference type="NCBI Taxonomy" id="652788"/>
    <lineage>
        <taxon>Bacteria</taxon>
        <taxon>Pseudomonadati</taxon>
        <taxon>Bacteroidota</taxon>
        <taxon>Sphingobacteriia</taxon>
        <taxon>Sphingobacteriales</taxon>
        <taxon>Sphingobacteriaceae</taxon>
        <taxon>Mucilaginibacter</taxon>
    </lineage>
</organism>
<keyword evidence="1" id="KW-0812">Transmembrane</keyword>
<keyword evidence="1" id="KW-0472">Membrane</keyword>
<reference evidence="2 3" key="1">
    <citation type="submission" date="2019-07" db="EMBL/GenBank/DDBJ databases">
        <title>Genomic Encyclopedia of Archaeal and Bacterial Type Strains, Phase II (KMG-II): from individual species to whole genera.</title>
        <authorList>
            <person name="Goeker M."/>
        </authorList>
    </citation>
    <scope>NUCLEOTIDE SEQUENCE [LARGE SCALE GENOMIC DNA]</scope>
    <source>
        <strain evidence="2 3">ATCC BAA-1854</strain>
    </source>
</reference>
<evidence type="ECO:0000313" key="2">
    <source>
        <dbReference type="EMBL" id="TWI97592.1"/>
    </source>
</evidence>
<dbReference type="EMBL" id="VLLI01000010">
    <property type="protein sequence ID" value="TWI97592.1"/>
    <property type="molecule type" value="Genomic_DNA"/>
</dbReference>
<feature type="transmembrane region" description="Helical" evidence="1">
    <location>
        <begin position="51"/>
        <end position="70"/>
    </location>
</feature>
<dbReference type="AlphaFoldDB" id="A0A562TVJ4"/>
<comment type="caution">
    <text evidence="2">The sequence shown here is derived from an EMBL/GenBank/DDBJ whole genome shotgun (WGS) entry which is preliminary data.</text>
</comment>